<organism evidence="11 12">
    <name type="scientific">Thermogemmata fonticola</name>
    <dbReference type="NCBI Taxonomy" id="2755323"/>
    <lineage>
        <taxon>Bacteria</taxon>
        <taxon>Pseudomonadati</taxon>
        <taxon>Planctomycetota</taxon>
        <taxon>Planctomycetia</taxon>
        <taxon>Gemmatales</taxon>
        <taxon>Gemmataceae</taxon>
        <taxon>Thermogemmata</taxon>
    </lineage>
</organism>
<dbReference type="PROSITE" id="PS51278">
    <property type="entry name" value="GATASE_TYPE_2"/>
    <property type="match status" value="1"/>
</dbReference>
<dbReference type="NCBIfam" id="TIGR01536">
    <property type="entry name" value="asn_synth_AEB"/>
    <property type="match status" value="1"/>
</dbReference>
<evidence type="ECO:0000256" key="4">
    <source>
        <dbReference type="ARBA" id="ARBA00022741"/>
    </source>
</evidence>
<dbReference type="PANTHER" id="PTHR43284">
    <property type="entry name" value="ASPARAGINE SYNTHETASE (GLUTAMINE-HYDROLYZING)"/>
    <property type="match status" value="1"/>
</dbReference>
<feature type="binding site" evidence="9">
    <location>
        <begin position="388"/>
        <end position="389"/>
    </location>
    <ligand>
        <name>ATP</name>
        <dbReference type="ChEBI" id="CHEBI:30616"/>
    </ligand>
</feature>
<evidence type="ECO:0000256" key="8">
    <source>
        <dbReference type="PIRSR" id="PIRSR001589-1"/>
    </source>
</evidence>
<evidence type="ECO:0000256" key="2">
    <source>
        <dbReference type="ARBA" id="ARBA00005752"/>
    </source>
</evidence>
<dbReference type="Proteomes" id="UP000542342">
    <property type="component" value="Unassembled WGS sequence"/>
</dbReference>
<evidence type="ECO:0000256" key="6">
    <source>
        <dbReference type="ARBA" id="ARBA00022962"/>
    </source>
</evidence>
<keyword evidence="8" id="KW-0028">Amino-acid biosynthesis</keyword>
<protein>
    <recommendedName>
        <fullName evidence="3">asparagine synthase (glutamine-hydrolyzing)</fullName>
        <ecNumber evidence="3">6.3.5.4</ecNumber>
    </recommendedName>
</protein>
<evidence type="ECO:0000256" key="1">
    <source>
        <dbReference type="ARBA" id="ARBA00005187"/>
    </source>
</evidence>
<dbReference type="InterPro" id="IPR033738">
    <property type="entry name" value="AsnB_N"/>
</dbReference>
<dbReference type="InterPro" id="IPR051786">
    <property type="entry name" value="ASN_synthetase/amidase"/>
</dbReference>
<comment type="caution">
    <text evidence="11">The sequence shown here is derived from an EMBL/GenBank/DDBJ whole genome shotgun (WGS) entry which is preliminary data.</text>
</comment>
<dbReference type="Pfam" id="PF13537">
    <property type="entry name" value="GATase_7"/>
    <property type="match status" value="1"/>
</dbReference>
<comment type="pathway">
    <text evidence="1">Amino-acid biosynthesis; L-asparagine biosynthesis; L-asparagine from L-aspartate (L-Gln route): step 1/1.</text>
</comment>
<evidence type="ECO:0000256" key="5">
    <source>
        <dbReference type="ARBA" id="ARBA00022840"/>
    </source>
</evidence>
<dbReference type="InterPro" id="IPR014729">
    <property type="entry name" value="Rossmann-like_a/b/a_fold"/>
</dbReference>
<dbReference type="InterPro" id="IPR017932">
    <property type="entry name" value="GATase_2_dom"/>
</dbReference>
<dbReference type="GO" id="GO:0005829">
    <property type="term" value="C:cytosol"/>
    <property type="evidence" value="ECO:0007669"/>
    <property type="project" value="TreeGrafter"/>
</dbReference>
<keyword evidence="11" id="KW-0436">Ligase</keyword>
<dbReference type="PANTHER" id="PTHR43284:SF1">
    <property type="entry name" value="ASPARAGINE SYNTHETASE"/>
    <property type="match status" value="1"/>
</dbReference>
<dbReference type="GO" id="GO:0005524">
    <property type="term" value="F:ATP binding"/>
    <property type="evidence" value="ECO:0007669"/>
    <property type="project" value="UniProtKB-KW"/>
</dbReference>
<dbReference type="SUPFAM" id="SSF56235">
    <property type="entry name" value="N-terminal nucleophile aminohydrolases (Ntn hydrolases)"/>
    <property type="match status" value="1"/>
</dbReference>
<dbReference type="EMBL" id="JACEFB010000004">
    <property type="protein sequence ID" value="MBA2226062.1"/>
    <property type="molecule type" value="Genomic_DNA"/>
</dbReference>
<feature type="active site" description="For GATase activity" evidence="8">
    <location>
        <position position="2"/>
    </location>
</feature>
<evidence type="ECO:0000256" key="7">
    <source>
        <dbReference type="ARBA" id="ARBA00048741"/>
    </source>
</evidence>
<feature type="binding site" evidence="9">
    <location>
        <position position="316"/>
    </location>
    <ligand>
        <name>ATP</name>
        <dbReference type="ChEBI" id="CHEBI:30616"/>
    </ligand>
</feature>
<accession>A0A7V8VE21</accession>
<sequence length="651" mass="72311">MCGIAGILGVPEELARPAAQRMLEALRHRGPDDWGLEVLADPAGRAPPLVLVHTRLAIVDLSPQGRQPMCHALSPQTSPTLPSTDRASEKLWITFNGEIYNYRALAAEAAAHGLPVRTATDTEAILLAYRLWGESFAERLRGMFAFALADLGRRQVILVRDRLGIKPLYLARAPQGGLLFASEVRALLAAGGELVPRRLSLAAVESFLAQGAVWGEAAHVEGVRLWEPGLVLSCDWEGRELSRRRYWPWPGKAALDPTLDRPAAVTRLRQVLQEAVQQHLAADVPVGVFLSSGVDSAAVAALAAEGAAGRIRTVNVGFDLPQWDESAEAEEIARQLQTEHGTIRVAAGDIGRDLEAVLAAMDQPTVDGFNTWYVSRAARQAGLKVALSGLGGDELFGGYASFRDVPRGVRWQRRLVRWRLAVRWVRRWSQWQPSRRLFKLAELFQRPANLMAVYLLRRELFLPWQRRALWPLPPECDPHSGLPQPVLAALQPHQTDGDSVSSLELNGYLRHMLLRDADVFSLVHALELRVPLLDHLVVEAVLPLPVEWKCDPRLPKRLLADAVGARLPPAVLRRPKRGFTFPWTDWLRGPLAPHAQERLLPSALWHRLGFDPRAVRQLWHRFQQGDPGIGGLHLLALLVLADLVQRQKLTL</sequence>
<keyword evidence="12" id="KW-1185">Reference proteome</keyword>
<dbReference type="RefSeq" id="WP_194537493.1">
    <property type="nucleotide sequence ID" value="NZ_JACEFB010000004.1"/>
</dbReference>
<evidence type="ECO:0000256" key="9">
    <source>
        <dbReference type="PIRSR" id="PIRSR001589-2"/>
    </source>
</evidence>
<reference evidence="11 12" key="1">
    <citation type="submission" date="2020-07" db="EMBL/GenBank/DDBJ databases">
        <title>Thermogemmata thermophila gen. nov., sp. nov., a novel moderate thermophilic planctomycete from a Kamchatka hot spring.</title>
        <authorList>
            <person name="Elcheninov A.G."/>
            <person name="Podosokorskaya O.A."/>
            <person name="Kovaleva O.L."/>
            <person name="Novikov A."/>
            <person name="Bonch-Osmolovskaya E.A."/>
            <person name="Toshchakov S.V."/>
            <person name="Kublanov I.V."/>
        </authorList>
    </citation>
    <scope>NUCLEOTIDE SEQUENCE [LARGE SCALE GENOMIC DNA]</scope>
    <source>
        <strain evidence="11 12">2918</strain>
    </source>
</reference>
<dbReference type="Pfam" id="PF00733">
    <property type="entry name" value="Asn_synthase"/>
    <property type="match status" value="1"/>
</dbReference>
<evidence type="ECO:0000313" key="12">
    <source>
        <dbReference type="Proteomes" id="UP000542342"/>
    </source>
</evidence>
<name>A0A7V8VE21_9BACT</name>
<gene>
    <name evidence="11" type="primary">asnB</name>
    <name evidence="11" type="ORF">H0921_07790</name>
</gene>
<dbReference type="InterPro" id="IPR006426">
    <property type="entry name" value="Asn_synth_AEB"/>
</dbReference>
<dbReference type="GO" id="GO:0004066">
    <property type="term" value="F:asparagine synthase (glutamine-hydrolyzing) activity"/>
    <property type="evidence" value="ECO:0007669"/>
    <property type="project" value="UniProtKB-EC"/>
</dbReference>
<dbReference type="InterPro" id="IPR029055">
    <property type="entry name" value="Ntn_hydrolases_N"/>
</dbReference>
<dbReference type="InterPro" id="IPR001962">
    <property type="entry name" value="Asn_synthase"/>
</dbReference>
<keyword evidence="6 8" id="KW-0315">Glutamine amidotransferase</keyword>
<proteinExistence type="inferred from homology"/>
<dbReference type="CDD" id="cd00712">
    <property type="entry name" value="AsnB"/>
    <property type="match status" value="1"/>
</dbReference>
<comment type="catalytic activity">
    <reaction evidence="7">
        <text>L-aspartate + L-glutamine + ATP + H2O = L-asparagine + L-glutamate + AMP + diphosphate + H(+)</text>
        <dbReference type="Rhea" id="RHEA:12228"/>
        <dbReference type="ChEBI" id="CHEBI:15377"/>
        <dbReference type="ChEBI" id="CHEBI:15378"/>
        <dbReference type="ChEBI" id="CHEBI:29985"/>
        <dbReference type="ChEBI" id="CHEBI:29991"/>
        <dbReference type="ChEBI" id="CHEBI:30616"/>
        <dbReference type="ChEBI" id="CHEBI:33019"/>
        <dbReference type="ChEBI" id="CHEBI:58048"/>
        <dbReference type="ChEBI" id="CHEBI:58359"/>
        <dbReference type="ChEBI" id="CHEBI:456215"/>
        <dbReference type="EC" id="6.3.5.4"/>
    </reaction>
</comment>
<evidence type="ECO:0000313" key="11">
    <source>
        <dbReference type="EMBL" id="MBA2226062.1"/>
    </source>
</evidence>
<keyword evidence="5 9" id="KW-0067">ATP-binding</keyword>
<evidence type="ECO:0000259" key="10">
    <source>
        <dbReference type="PROSITE" id="PS51278"/>
    </source>
</evidence>
<dbReference type="SUPFAM" id="SSF52402">
    <property type="entry name" value="Adenine nucleotide alpha hydrolases-like"/>
    <property type="match status" value="1"/>
</dbReference>
<dbReference type="GO" id="GO:0006529">
    <property type="term" value="P:asparagine biosynthetic process"/>
    <property type="evidence" value="ECO:0007669"/>
    <property type="project" value="UniProtKB-KW"/>
</dbReference>
<keyword evidence="8" id="KW-0061">Asparagine biosynthesis</keyword>
<feature type="binding site" evidence="9">
    <location>
        <position position="121"/>
    </location>
    <ligand>
        <name>L-glutamine</name>
        <dbReference type="ChEBI" id="CHEBI:58359"/>
    </ligand>
</feature>
<dbReference type="CDD" id="cd01991">
    <property type="entry name" value="Asn_synthase_B_C"/>
    <property type="match status" value="1"/>
</dbReference>
<dbReference type="Gene3D" id="3.40.50.620">
    <property type="entry name" value="HUPs"/>
    <property type="match status" value="2"/>
</dbReference>
<dbReference type="Gene3D" id="3.60.20.10">
    <property type="entry name" value="Glutamine Phosphoribosylpyrophosphate, subunit 1, domain 1"/>
    <property type="match status" value="1"/>
</dbReference>
<comment type="similarity">
    <text evidence="2">Belongs to the asparagine synthetase family.</text>
</comment>
<evidence type="ECO:0000256" key="3">
    <source>
        <dbReference type="ARBA" id="ARBA00012737"/>
    </source>
</evidence>
<feature type="domain" description="Glutamine amidotransferase type-2" evidence="10">
    <location>
        <begin position="2"/>
        <end position="237"/>
    </location>
</feature>
<dbReference type="EC" id="6.3.5.4" evidence="3"/>
<dbReference type="AlphaFoldDB" id="A0A7V8VE21"/>
<keyword evidence="4 9" id="KW-0547">Nucleotide-binding</keyword>
<dbReference type="PIRSF" id="PIRSF001589">
    <property type="entry name" value="Asn_synthetase_glu-h"/>
    <property type="match status" value="1"/>
</dbReference>